<name>A0A3N1D419_9ACTN</name>
<gene>
    <name evidence="2" type="ORF">EDD29_5461</name>
</gene>
<comment type="caution">
    <text evidence="2">The sequence shown here is derived from an EMBL/GenBank/DDBJ whole genome shotgun (WGS) entry which is preliminary data.</text>
</comment>
<dbReference type="Proteomes" id="UP000272400">
    <property type="component" value="Unassembled WGS sequence"/>
</dbReference>
<dbReference type="RefSeq" id="WP_148086107.1">
    <property type="nucleotide sequence ID" value="NZ_RJKE01000001.1"/>
</dbReference>
<evidence type="ECO:0000313" key="2">
    <source>
        <dbReference type="EMBL" id="ROO87818.1"/>
    </source>
</evidence>
<sequence>MSSSESRSAARALIENSVDLAAVVDRLSDDDDLAFGGVDSGEIVRVGLRCEDVLGRPLTGDELAGLTSVRAVADLLEGAR</sequence>
<reference evidence="2 3" key="1">
    <citation type="submission" date="2018-11" db="EMBL/GenBank/DDBJ databases">
        <title>Sequencing the genomes of 1000 actinobacteria strains.</title>
        <authorList>
            <person name="Klenk H.-P."/>
        </authorList>
    </citation>
    <scope>NUCLEOTIDE SEQUENCE [LARGE SCALE GENOMIC DNA]</scope>
    <source>
        <strain evidence="2 3">DSM 44254</strain>
    </source>
</reference>
<feature type="domain" description="Carrier" evidence="1">
    <location>
        <begin position="23"/>
        <end position="76"/>
    </location>
</feature>
<protein>
    <recommendedName>
        <fullName evidence="1">Carrier domain-containing protein</fullName>
    </recommendedName>
</protein>
<accession>A0A3N1D419</accession>
<proteinExistence type="predicted"/>
<evidence type="ECO:0000259" key="1">
    <source>
        <dbReference type="Pfam" id="PF00550"/>
    </source>
</evidence>
<dbReference type="AlphaFoldDB" id="A0A3N1D419"/>
<dbReference type="OrthoDB" id="4321365at2"/>
<keyword evidence="3" id="KW-1185">Reference proteome</keyword>
<dbReference type="EMBL" id="RJKE01000001">
    <property type="protein sequence ID" value="ROO87818.1"/>
    <property type="molecule type" value="Genomic_DNA"/>
</dbReference>
<dbReference type="Pfam" id="PF00550">
    <property type="entry name" value="PP-binding"/>
    <property type="match status" value="1"/>
</dbReference>
<dbReference type="InterPro" id="IPR009081">
    <property type="entry name" value="PP-bd_ACP"/>
</dbReference>
<dbReference type="SUPFAM" id="SSF47336">
    <property type="entry name" value="ACP-like"/>
    <property type="match status" value="1"/>
</dbReference>
<dbReference type="InterPro" id="IPR036736">
    <property type="entry name" value="ACP-like_sf"/>
</dbReference>
<organism evidence="2 3">
    <name type="scientific">Actinocorallia herbida</name>
    <dbReference type="NCBI Taxonomy" id="58109"/>
    <lineage>
        <taxon>Bacteria</taxon>
        <taxon>Bacillati</taxon>
        <taxon>Actinomycetota</taxon>
        <taxon>Actinomycetes</taxon>
        <taxon>Streptosporangiales</taxon>
        <taxon>Thermomonosporaceae</taxon>
        <taxon>Actinocorallia</taxon>
    </lineage>
</organism>
<evidence type="ECO:0000313" key="3">
    <source>
        <dbReference type="Proteomes" id="UP000272400"/>
    </source>
</evidence>